<dbReference type="AlphaFoldDB" id="A0A8S4R037"/>
<evidence type="ECO:0000313" key="1">
    <source>
        <dbReference type="EMBL" id="CAH2222465.1"/>
    </source>
</evidence>
<gene>
    <name evidence="1" type="primary">jg25265</name>
    <name evidence="1" type="ORF">PAEG_LOCUS6764</name>
</gene>
<reference evidence="1" key="1">
    <citation type="submission" date="2022-03" db="EMBL/GenBank/DDBJ databases">
        <authorList>
            <person name="Lindestad O."/>
        </authorList>
    </citation>
    <scope>NUCLEOTIDE SEQUENCE</scope>
</reference>
<organism evidence="1 2">
    <name type="scientific">Pararge aegeria aegeria</name>
    <dbReference type="NCBI Taxonomy" id="348720"/>
    <lineage>
        <taxon>Eukaryota</taxon>
        <taxon>Metazoa</taxon>
        <taxon>Ecdysozoa</taxon>
        <taxon>Arthropoda</taxon>
        <taxon>Hexapoda</taxon>
        <taxon>Insecta</taxon>
        <taxon>Pterygota</taxon>
        <taxon>Neoptera</taxon>
        <taxon>Endopterygota</taxon>
        <taxon>Lepidoptera</taxon>
        <taxon>Glossata</taxon>
        <taxon>Ditrysia</taxon>
        <taxon>Papilionoidea</taxon>
        <taxon>Nymphalidae</taxon>
        <taxon>Satyrinae</taxon>
        <taxon>Satyrini</taxon>
        <taxon>Parargina</taxon>
        <taxon>Pararge</taxon>
    </lineage>
</organism>
<proteinExistence type="predicted"/>
<sequence length="87" mass="9974">MCSPFMRLETANFLTNFIRLQIGEKNRVYINHVSSSHTEISNEFLVKYSRALLFIGRTLDTHMIVAMDAFWTPQFGLPNIGPKVISP</sequence>
<dbReference type="EMBL" id="CAKXAJ010020468">
    <property type="protein sequence ID" value="CAH2222465.1"/>
    <property type="molecule type" value="Genomic_DNA"/>
</dbReference>
<name>A0A8S4R037_9NEOP</name>
<dbReference type="Proteomes" id="UP000838756">
    <property type="component" value="Unassembled WGS sequence"/>
</dbReference>
<keyword evidence="2" id="KW-1185">Reference proteome</keyword>
<accession>A0A8S4R037</accession>
<protein>
    <submittedName>
        <fullName evidence="1">Jg25265 protein</fullName>
    </submittedName>
</protein>
<evidence type="ECO:0000313" key="2">
    <source>
        <dbReference type="Proteomes" id="UP000838756"/>
    </source>
</evidence>
<comment type="caution">
    <text evidence="1">The sequence shown here is derived from an EMBL/GenBank/DDBJ whole genome shotgun (WGS) entry which is preliminary data.</text>
</comment>